<dbReference type="EMBL" id="JADYXP020000013">
    <property type="protein sequence ID" value="KAL0111713.1"/>
    <property type="molecule type" value="Genomic_DNA"/>
</dbReference>
<keyword evidence="1" id="KW-0732">Signal</keyword>
<evidence type="ECO:0000313" key="3">
    <source>
        <dbReference type="Proteomes" id="UP001430953"/>
    </source>
</evidence>
<accession>A0AAW2FA55</accession>
<dbReference type="Proteomes" id="UP001430953">
    <property type="component" value="Unassembled WGS sequence"/>
</dbReference>
<evidence type="ECO:0008006" key="4">
    <source>
        <dbReference type="Google" id="ProtNLM"/>
    </source>
</evidence>
<keyword evidence="3" id="KW-1185">Reference proteome</keyword>
<comment type="caution">
    <text evidence="2">The sequence shown here is derived from an EMBL/GenBank/DDBJ whole genome shotgun (WGS) entry which is preliminary data.</text>
</comment>
<dbReference type="AlphaFoldDB" id="A0AAW2FA55"/>
<sequence length="143" mass="15960">MHSSGSRPKIRILLIWLSRLNAHAVLSLNRAEEYSASAFPRHPGYAASVFVASREIRSPAGVTFRTWVNFLSRDLPKRRVNPFAACLHHLHCRISALKASSFLLLPPSFPPSVSSEEGNLRPRFLSPLVLLVSNRKNVATSYV</sequence>
<feature type="chain" id="PRO_5043833906" description="Secreted protein" evidence="1">
    <location>
        <begin position="28"/>
        <end position="143"/>
    </location>
</feature>
<name>A0AAW2FA55_9HYME</name>
<evidence type="ECO:0000256" key="1">
    <source>
        <dbReference type="SAM" id="SignalP"/>
    </source>
</evidence>
<organism evidence="2 3">
    <name type="scientific">Cardiocondyla obscurior</name>
    <dbReference type="NCBI Taxonomy" id="286306"/>
    <lineage>
        <taxon>Eukaryota</taxon>
        <taxon>Metazoa</taxon>
        <taxon>Ecdysozoa</taxon>
        <taxon>Arthropoda</taxon>
        <taxon>Hexapoda</taxon>
        <taxon>Insecta</taxon>
        <taxon>Pterygota</taxon>
        <taxon>Neoptera</taxon>
        <taxon>Endopterygota</taxon>
        <taxon>Hymenoptera</taxon>
        <taxon>Apocrita</taxon>
        <taxon>Aculeata</taxon>
        <taxon>Formicoidea</taxon>
        <taxon>Formicidae</taxon>
        <taxon>Myrmicinae</taxon>
        <taxon>Cardiocondyla</taxon>
    </lineage>
</organism>
<proteinExistence type="predicted"/>
<protein>
    <recommendedName>
        <fullName evidence="4">Secreted protein</fullName>
    </recommendedName>
</protein>
<gene>
    <name evidence="2" type="ORF">PUN28_013125</name>
</gene>
<reference evidence="2 3" key="1">
    <citation type="submission" date="2023-03" db="EMBL/GenBank/DDBJ databases">
        <title>High recombination rates correlate with genetic variation in Cardiocondyla obscurior ants.</title>
        <authorList>
            <person name="Errbii M."/>
        </authorList>
    </citation>
    <scope>NUCLEOTIDE SEQUENCE [LARGE SCALE GENOMIC DNA]</scope>
    <source>
        <strain evidence="2">Alpha-2009</strain>
        <tissue evidence="2">Whole body</tissue>
    </source>
</reference>
<evidence type="ECO:0000313" key="2">
    <source>
        <dbReference type="EMBL" id="KAL0111713.1"/>
    </source>
</evidence>
<feature type="signal peptide" evidence="1">
    <location>
        <begin position="1"/>
        <end position="27"/>
    </location>
</feature>